<evidence type="ECO:0000313" key="4">
    <source>
        <dbReference type="Proteomes" id="UP000275663"/>
    </source>
</evidence>
<gene>
    <name evidence="3" type="ORF">EJN92_02155</name>
</gene>
<reference evidence="3 4" key="1">
    <citation type="journal article" date="2011" name="Int. J. Syst. Evol. Microbiol.">
        <title>Description of Undibacterium oligocarboniphilum sp. nov., isolated from purified water, and Undibacterium pigrum strain CCUG 49012 as the type strain of Undibacterium parvum sp. nov., and emended descriptions of the genus Undibacterium and the species Undibacterium pigrum.</title>
        <authorList>
            <person name="Eder W."/>
            <person name="Wanner G."/>
            <person name="Ludwig W."/>
            <person name="Busse H.J."/>
            <person name="Ziemke-Kageler F."/>
            <person name="Lang E."/>
        </authorList>
    </citation>
    <scope>NUCLEOTIDE SEQUENCE [LARGE SCALE GENOMIC DNA]</scope>
    <source>
        <strain evidence="3 4">DSM 23061</strain>
    </source>
</reference>
<dbReference type="KEGG" id="upv:EJN92_02155"/>
<dbReference type="Pfam" id="PF13744">
    <property type="entry name" value="HTH_37"/>
    <property type="match status" value="1"/>
</dbReference>
<sequence>MDLHDQTSTVYWTLPNNKASSRHQARHATCSNCSTWASSTMPCGQPPRPHPLPNVSSKPSNEESIMSNQNKTKHSTPLGKNHVADAVSALQKVDALRTNSKPRVANKVAIKHQLLKAISLWIVENQFTHSQAAQIMGISSSRLADLLDQQPEEYSVDTLIAMVLRTGKTIQLSINATSPPSEK</sequence>
<dbReference type="SUPFAM" id="SSF47413">
    <property type="entry name" value="lambda repressor-like DNA-binding domains"/>
    <property type="match status" value="1"/>
</dbReference>
<dbReference type="Proteomes" id="UP000275663">
    <property type="component" value="Chromosome"/>
</dbReference>
<dbReference type="EMBL" id="CP034464">
    <property type="protein sequence ID" value="AZP10923.1"/>
    <property type="molecule type" value="Genomic_DNA"/>
</dbReference>
<keyword evidence="4" id="KW-1185">Reference proteome</keyword>
<protein>
    <recommendedName>
        <fullName evidence="2">HigA2-like helix-turn-helix domain-containing protein</fullName>
    </recommendedName>
</protein>
<proteinExistence type="predicted"/>
<dbReference type="AlphaFoldDB" id="A0A3Q9BNE7"/>
<dbReference type="InterPro" id="IPR039554">
    <property type="entry name" value="HigA2-like_HTH"/>
</dbReference>
<accession>A0A3Q9BNE7</accession>
<evidence type="ECO:0000259" key="2">
    <source>
        <dbReference type="Pfam" id="PF13744"/>
    </source>
</evidence>
<dbReference type="InterPro" id="IPR010982">
    <property type="entry name" value="Lambda_DNA-bd_dom_sf"/>
</dbReference>
<evidence type="ECO:0000256" key="1">
    <source>
        <dbReference type="SAM" id="MobiDB-lite"/>
    </source>
</evidence>
<name>A0A3Q9BNE7_9BURK</name>
<organism evidence="3 4">
    <name type="scientific">Undibacterium parvum</name>
    <dbReference type="NCBI Taxonomy" id="401471"/>
    <lineage>
        <taxon>Bacteria</taxon>
        <taxon>Pseudomonadati</taxon>
        <taxon>Pseudomonadota</taxon>
        <taxon>Betaproteobacteria</taxon>
        <taxon>Burkholderiales</taxon>
        <taxon>Oxalobacteraceae</taxon>
        <taxon>Undibacterium</taxon>
    </lineage>
</organism>
<dbReference type="Gene3D" id="1.10.260.40">
    <property type="entry name" value="lambda repressor-like DNA-binding domains"/>
    <property type="match status" value="1"/>
</dbReference>
<evidence type="ECO:0000313" key="3">
    <source>
        <dbReference type="EMBL" id="AZP10923.1"/>
    </source>
</evidence>
<dbReference type="GO" id="GO:0003677">
    <property type="term" value="F:DNA binding"/>
    <property type="evidence" value="ECO:0007669"/>
    <property type="project" value="InterPro"/>
</dbReference>
<feature type="compositionally biased region" description="Polar residues" evidence="1">
    <location>
        <begin position="54"/>
        <end position="70"/>
    </location>
</feature>
<feature type="domain" description="HigA2-like helix-turn-helix" evidence="2">
    <location>
        <begin position="105"/>
        <end position="175"/>
    </location>
</feature>
<feature type="region of interest" description="Disordered" evidence="1">
    <location>
        <begin position="36"/>
        <end position="78"/>
    </location>
</feature>